<reference evidence="7 8" key="1">
    <citation type="submission" date="2023-11" db="EMBL/GenBank/DDBJ databases">
        <title>Draft genome of Azohydromonas lata strain H1 (DSM1123), a polyhydroxyalkanoate producer.</title>
        <authorList>
            <person name="Traversa D."/>
            <person name="D'Addabbo P."/>
            <person name="Pazzani C."/>
            <person name="Manzari C."/>
            <person name="Chiara M."/>
            <person name="Scrascia M."/>
        </authorList>
    </citation>
    <scope>NUCLEOTIDE SEQUENCE [LARGE SCALE GENOMIC DNA]</scope>
    <source>
        <strain evidence="7 8">H1</strain>
    </source>
</reference>
<dbReference type="PROSITE" id="PS50112">
    <property type="entry name" value="PAS"/>
    <property type="match status" value="1"/>
</dbReference>
<dbReference type="SMART" id="SM00283">
    <property type="entry name" value="MA"/>
    <property type="match status" value="1"/>
</dbReference>
<proteinExistence type="inferred from homology"/>
<keyword evidence="2" id="KW-0807">Transducer</keyword>
<evidence type="ECO:0000313" key="8">
    <source>
        <dbReference type="Proteomes" id="UP001293718"/>
    </source>
</evidence>
<comment type="caution">
    <text evidence="7">The sequence shown here is derived from an EMBL/GenBank/DDBJ whole genome shotgun (WGS) entry which is preliminary data.</text>
</comment>
<dbReference type="PANTHER" id="PTHR43531:SF7">
    <property type="entry name" value="AEROTAXIS RECEPTOR"/>
    <property type="match status" value="1"/>
</dbReference>
<dbReference type="SUPFAM" id="SSF55785">
    <property type="entry name" value="PYP-like sensor domain (PAS domain)"/>
    <property type="match status" value="1"/>
</dbReference>
<dbReference type="PROSITE" id="PS50111">
    <property type="entry name" value="CHEMOTAXIS_TRANSDUC_2"/>
    <property type="match status" value="1"/>
</dbReference>
<dbReference type="SMART" id="SM00086">
    <property type="entry name" value="PAC"/>
    <property type="match status" value="1"/>
</dbReference>
<evidence type="ECO:0000259" key="5">
    <source>
        <dbReference type="PROSITE" id="PS50112"/>
    </source>
</evidence>
<name>A0ABU5IES9_9BURK</name>
<dbReference type="PROSITE" id="PS50885">
    <property type="entry name" value="HAMP"/>
    <property type="match status" value="1"/>
</dbReference>
<feature type="domain" description="PAS" evidence="5">
    <location>
        <begin position="1"/>
        <end position="40"/>
    </location>
</feature>
<dbReference type="InterPro" id="IPR001610">
    <property type="entry name" value="PAC"/>
</dbReference>
<dbReference type="InterPro" id="IPR004090">
    <property type="entry name" value="Chemotax_Me-accpt_rcpt"/>
</dbReference>
<dbReference type="SUPFAM" id="SSF58104">
    <property type="entry name" value="Methyl-accepting chemotaxis protein (MCP) signaling domain"/>
    <property type="match status" value="1"/>
</dbReference>
<dbReference type="Pfam" id="PF08447">
    <property type="entry name" value="PAS_3"/>
    <property type="match status" value="1"/>
</dbReference>
<comment type="similarity">
    <text evidence="1">Belongs to the methyl-accepting chemotaxis (MCP) protein family.</text>
</comment>
<dbReference type="CDD" id="cd00130">
    <property type="entry name" value="PAS"/>
    <property type="match status" value="1"/>
</dbReference>
<dbReference type="PANTHER" id="PTHR43531">
    <property type="entry name" value="PROTEIN ICFG"/>
    <property type="match status" value="1"/>
</dbReference>
<evidence type="ECO:0000313" key="7">
    <source>
        <dbReference type="EMBL" id="MDZ5457630.1"/>
    </source>
</evidence>
<evidence type="ECO:0000256" key="3">
    <source>
        <dbReference type="SAM" id="MobiDB-lite"/>
    </source>
</evidence>
<dbReference type="Proteomes" id="UP001293718">
    <property type="component" value="Unassembled WGS sequence"/>
</dbReference>
<feature type="region of interest" description="Disordered" evidence="3">
    <location>
        <begin position="272"/>
        <end position="306"/>
    </location>
</feature>
<feature type="domain" description="HAMP" evidence="6">
    <location>
        <begin position="191"/>
        <end position="243"/>
    </location>
</feature>
<dbReference type="Pfam" id="PF00015">
    <property type="entry name" value="MCPsignal"/>
    <property type="match status" value="1"/>
</dbReference>
<dbReference type="PRINTS" id="PR00260">
    <property type="entry name" value="CHEMTRNSDUCR"/>
</dbReference>
<feature type="compositionally biased region" description="Low complexity" evidence="3">
    <location>
        <begin position="272"/>
        <end position="283"/>
    </location>
</feature>
<organism evidence="7 8">
    <name type="scientific">Azohydromonas lata</name>
    <dbReference type="NCBI Taxonomy" id="45677"/>
    <lineage>
        <taxon>Bacteria</taxon>
        <taxon>Pseudomonadati</taxon>
        <taxon>Pseudomonadota</taxon>
        <taxon>Betaproteobacteria</taxon>
        <taxon>Burkholderiales</taxon>
        <taxon>Sphaerotilaceae</taxon>
        <taxon>Azohydromonas</taxon>
    </lineage>
</organism>
<accession>A0ABU5IES9</accession>
<keyword evidence="8" id="KW-1185">Reference proteome</keyword>
<evidence type="ECO:0000259" key="4">
    <source>
        <dbReference type="PROSITE" id="PS50111"/>
    </source>
</evidence>
<evidence type="ECO:0000256" key="2">
    <source>
        <dbReference type="PROSITE-ProRule" id="PRU00284"/>
    </source>
</evidence>
<dbReference type="RefSeq" id="WP_322465899.1">
    <property type="nucleotide sequence ID" value="NZ_JAXOJX010000020.1"/>
</dbReference>
<feature type="region of interest" description="Disordered" evidence="3">
    <location>
        <begin position="511"/>
        <end position="538"/>
    </location>
</feature>
<dbReference type="InterPro" id="IPR051310">
    <property type="entry name" value="MCP_chemotaxis"/>
</dbReference>
<dbReference type="InterPro" id="IPR000014">
    <property type="entry name" value="PAS"/>
</dbReference>
<evidence type="ECO:0000259" key="6">
    <source>
        <dbReference type="PROSITE" id="PS50885"/>
    </source>
</evidence>
<dbReference type="Gene3D" id="3.30.450.20">
    <property type="entry name" value="PAS domain"/>
    <property type="match status" value="1"/>
</dbReference>
<sequence length="538" mass="57195">MSVTDLKGRITYCNAAFIEVSGFTESELLGQPHNIVRHPDMPEEAFRDMWATIGSGLPWTGLVKNRRKDGDHYWVRANATPMRDGERIVGFLSVRTAPQRAEVQAAEALYARMREDAHQGRRGLALHRGAVRRTDLAGRMLAALKPGPAGRIAALQVGAAVAVAAAAQGLPAGGWVAALPVAALASWLLWRQTMAPLHGVLDQAYRLASGDLACPVQTGSPGLAGELQQALKQLSVNLRAVVSDTRTGVQQTDLASTEIAAGNDELATRTESQASSLQQTAASMEEISSTARQSADAAGEGARQASATAEIAQRSFEAVQAVSDTMQDIAASSRRIEDIMKVVEDVAFQTNILALNAAVEAARAGEQGRGFAIVAGEVRSLAQRTTTAAHEIRALITESSSRVADGTQRAADARARMEGALRSVTDVSRTLEHIRLAASEQQRGFSQINEAVTHLDTITQQNAAMVEELSASAHSLERQVEAVRNSMRMFRLSPGEATVAEVNAVELRKAARQHAPKPVPARAATPARGGRGAKLSLA</sequence>
<dbReference type="InterPro" id="IPR013655">
    <property type="entry name" value="PAS_fold_3"/>
</dbReference>
<dbReference type="InterPro" id="IPR003660">
    <property type="entry name" value="HAMP_dom"/>
</dbReference>
<dbReference type="NCBIfam" id="TIGR00229">
    <property type="entry name" value="sensory_box"/>
    <property type="match status" value="1"/>
</dbReference>
<dbReference type="EMBL" id="JAXOJX010000020">
    <property type="protein sequence ID" value="MDZ5457630.1"/>
    <property type="molecule type" value="Genomic_DNA"/>
</dbReference>
<protein>
    <submittedName>
        <fullName evidence="7">Methyl-accepting chemotaxis protein</fullName>
    </submittedName>
</protein>
<feature type="domain" description="Methyl-accepting transducer" evidence="4">
    <location>
        <begin position="248"/>
        <end position="477"/>
    </location>
</feature>
<gene>
    <name evidence="7" type="ORF">SM757_13705</name>
</gene>
<evidence type="ECO:0000256" key="1">
    <source>
        <dbReference type="ARBA" id="ARBA00029447"/>
    </source>
</evidence>
<dbReference type="InterPro" id="IPR035965">
    <property type="entry name" value="PAS-like_dom_sf"/>
</dbReference>
<dbReference type="Gene3D" id="1.10.287.950">
    <property type="entry name" value="Methyl-accepting chemotaxis protein"/>
    <property type="match status" value="1"/>
</dbReference>
<dbReference type="InterPro" id="IPR004089">
    <property type="entry name" value="MCPsignal_dom"/>
</dbReference>
<dbReference type="CDD" id="cd11386">
    <property type="entry name" value="MCP_signal"/>
    <property type="match status" value="1"/>
</dbReference>